<dbReference type="GO" id="GO:0006633">
    <property type="term" value="P:fatty acid biosynthetic process"/>
    <property type="evidence" value="ECO:0007669"/>
    <property type="project" value="InterPro"/>
</dbReference>
<dbReference type="SUPFAM" id="SSF53659">
    <property type="entry name" value="Isocitrate/Isopropylmalate dehydrogenase-like"/>
    <property type="match status" value="1"/>
</dbReference>
<dbReference type="AlphaFoldDB" id="A0A370FGI1"/>
<organism evidence="6 7">
    <name type="scientific">Pseudacidovorax intermedius</name>
    <dbReference type="NCBI Taxonomy" id="433924"/>
    <lineage>
        <taxon>Bacteria</taxon>
        <taxon>Pseudomonadati</taxon>
        <taxon>Pseudomonadota</taxon>
        <taxon>Betaproteobacteria</taxon>
        <taxon>Burkholderiales</taxon>
        <taxon>Comamonadaceae</taxon>
        <taxon>Pseudacidovorax</taxon>
    </lineage>
</organism>
<evidence type="ECO:0000256" key="1">
    <source>
        <dbReference type="ARBA" id="ARBA00022679"/>
    </source>
</evidence>
<keyword evidence="3" id="KW-0012">Acyltransferase</keyword>
<sequence>MSAEPAEAPLALVRNRTFDEIAVGDSASLQRTLTAQDIQLFAVLSGDVNPQHLDAEFAASTRFHGVIAHGMWGGALISAVLGTRLPGPGTVYLGQTLRFLRPVRVGDTLTIRVTVATRDATKKRLTLDCRCTNQAGEDVIEGEATVLAPTEKIERPAATLPEVRLHAAGDGLPRLLAHVKPLGAIRVAVVHPCDGLSLGGALDARAAGLIEPVLVGPRAKIEAAALAAGLDLTGIAIEDVPHSHAAAARAAALAGAHEVEALMKGSLHTDELMAAVLDAAAGLRTGRRLSHCFLMQTPAYPRPFIVTDAAINIAPGLEEKADIVRNAIALAQAVGVATPRVALLAAVETVNPRMAATLDAAALCKMAERGQITGGVLDGPLAFDNAVSAAAARIKGIESPVAGQADVLVVPDLESGNMLAKQLEYMGDAASAGIVMGARVPIVLTSRADTRAARIASCAIAVLLAHRWRTTPP</sequence>
<protein>
    <submittedName>
        <fullName evidence="6">Phosphate acetyltransferase/phosphate butyryltransferase</fullName>
    </submittedName>
</protein>
<feature type="domain" description="MaoC-like" evidence="5">
    <location>
        <begin position="29"/>
        <end position="120"/>
    </location>
</feature>
<feature type="domain" description="Phosphate acetyl/butaryl transferase" evidence="4">
    <location>
        <begin position="248"/>
        <end position="461"/>
    </location>
</feature>
<dbReference type="Proteomes" id="UP000255265">
    <property type="component" value="Unassembled WGS sequence"/>
</dbReference>
<dbReference type="InterPro" id="IPR003965">
    <property type="entry name" value="Fatty_acid_synthase"/>
</dbReference>
<proteinExistence type="predicted"/>
<evidence type="ECO:0000259" key="4">
    <source>
        <dbReference type="Pfam" id="PF01515"/>
    </source>
</evidence>
<evidence type="ECO:0000256" key="2">
    <source>
        <dbReference type="ARBA" id="ARBA00023239"/>
    </source>
</evidence>
<dbReference type="PANTHER" id="PTHR43356">
    <property type="entry name" value="PHOSPHATE ACETYLTRANSFERASE"/>
    <property type="match status" value="1"/>
</dbReference>
<keyword evidence="7" id="KW-1185">Reference proteome</keyword>
<dbReference type="RefSeq" id="WP_114803717.1">
    <property type="nucleotide sequence ID" value="NZ_QQAV01000007.1"/>
</dbReference>
<dbReference type="InterPro" id="IPR002539">
    <property type="entry name" value="MaoC-like_dom"/>
</dbReference>
<dbReference type="CDD" id="cd03449">
    <property type="entry name" value="R_hydratase"/>
    <property type="match status" value="1"/>
</dbReference>
<accession>A0A370FGI1</accession>
<keyword evidence="2" id="KW-0456">Lyase</keyword>
<evidence type="ECO:0000259" key="5">
    <source>
        <dbReference type="Pfam" id="PF01575"/>
    </source>
</evidence>
<reference evidence="6 7" key="1">
    <citation type="submission" date="2018-07" db="EMBL/GenBank/DDBJ databases">
        <title>Genomic Encyclopedia of Type Strains, Phase IV (KMG-IV): sequencing the most valuable type-strain genomes for metagenomic binning, comparative biology and taxonomic classification.</title>
        <authorList>
            <person name="Goeker M."/>
        </authorList>
    </citation>
    <scope>NUCLEOTIDE SEQUENCE [LARGE SCALE GENOMIC DNA]</scope>
    <source>
        <strain evidence="6 7">DSM 21352</strain>
    </source>
</reference>
<dbReference type="InterPro" id="IPR050500">
    <property type="entry name" value="Phos_Acetyltrans/Butyryltrans"/>
</dbReference>
<dbReference type="PANTHER" id="PTHR43356:SF2">
    <property type="entry name" value="PHOSPHATE ACETYLTRANSFERASE"/>
    <property type="match status" value="1"/>
</dbReference>
<dbReference type="GO" id="GO:0016836">
    <property type="term" value="F:hydro-lyase activity"/>
    <property type="evidence" value="ECO:0007669"/>
    <property type="project" value="UniProtKB-ARBA"/>
</dbReference>
<evidence type="ECO:0000313" key="7">
    <source>
        <dbReference type="Proteomes" id="UP000255265"/>
    </source>
</evidence>
<evidence type="ECO:0000256" key="3">
    <source>
        <dbReference type="ARBA" id="ARBA00023315"/>
    </source>
</evidence>
<dbReference type="InterPro" id="IPR029069">
    <property type="entry name" value="HotDog_dom_sf"/>
</dbReference>
<dbReference type="GO" id="GO:0005835">
    <property type="term" value="C:fatty acid synthase complex"/>
    <property type="evidence" value="ECO:0007669"/>
    <property type="project" value="InterPro"/>
</dbReference>
<dbReference type="FunFam" id="3.10.129.10:FF:000042">
    <property type="entry name" value="MaoC domain protein dehydratase"/>
    <property type="match status" value="1"/>
</dbReference>
<comment type="caution">
    <text evidence="6">The sequence shown here is derived from an EMBL/GenBank/DDBJ whole genome shotgun (WGS) entry which is preliminary data.</text>
</comment>
<dbReference type="GO" id="GO:0004312">
    <property type="term" value="F:fatty acid synthase activity"/>
    <property type="evidence" value="ECO:0007669"/>
    <property type="project" value="InterPro"/>
</dbReference>
<dbReference type="NCBIfam" id="NF008852">
    <property type="entry name" value="PRK11890.1"/>
    <property type="match status" value="1"/>
</dbReference>
<dbReference type="Pfam" id="PF01575">
    <property type="entry name" value="MaoC_dehydratas"/>
    <property type="match status" value="1"/>
</dbReference>
<dbReference type="Gene3D" id="3.40.718.10">
    <property type="entry name" value="Isopropylmalate Dehydrogenase"/>
    <property type="match status" value="1"/>
</dbReference>
<dbReference type="OrthoDB" id="9774179at2"/>
<dbReference type="InterPro" id="IPR002505">
    <property type="entry name" value="PTA_PTB"/>
</dbReference>
<dbReference type="NCBIfam" id="NF006045">
    <property type="entry name" value="PRK08190.1"/>
    <property type="match status" value="1"/>
</dbReference>
<dbReference type="SUPFAM" id="SSF54637">
    <property type="entry name" value="Thioesterase/thiol ester dehydrase-isomerase"/>
    <property type="match status" value="1"/>
</dbReference>
<dbReference type="Gene3D" id="3.10.129.10">
    <property type="entry name" value="Hotdog Thioesterase"/>
    <property type="match status" value="1"/>
</dbReference>
<dbReference type="PRINTS" id="PR01483">
    <property type="entry name" value="FASYNTHASE"/>
</dbReference>
<dbReference type="EMBL" id="QQAV01000007">
    <property type="protein sequence ID" value="RDI22754.1"/>
    <property type="molecule type" value="Genomic_DNA"/>
</dbReference>
<name>A0A370FGI1_9BURK</name>
<gene>
    <name evidence="6" type="ORF">DFR41_107157</name>
</gene>
<dbReference type="Pfam" id="PF01515">
    <property type="entry name" value="PTA_PTB"/>
    <property type="match status" value="1"/>
</dbReference>
<keyword evidence="1 6" id="KW-0808">Transferase</keyword>
<evidence type="ECO:0000313" key="6">
    <source>
        <dbReference type="EMBL" id="RDI22754.1"/>
    </source>
</evidence>